<organism evidence="2 3">
    <name type="scientific">Sulfitobacter aestuariivivens</name>
    <dbReference type="NCBI Taxonomy" id="2766981"/>
    <lineage>
        <taxon>Bacteria</taxon>
        <taxon>Pseudomonadati</taxon>
        <taxon>Pseudomonadota</taxon>
        <taxon>Alphaproteobacteria</taxon>
        <taxon>Rhodobacterales</taxon>
        <taxon>Roseobacteraceae</taxon>
        <taxon>Sulfitobacter</taxon>
    </lineage>
</organism>
<dbReference type="Pfam" id="PF07045">
    <property type="entry name" value="DUF1330"/>
    <property type="match status" value="1"/>
</dbReference>
<accession>A0A927HGI4</accession>
<sequence>MTGYIDPERAQFDAFKALNRDQPIQMLNLVAFNDRAAYPSDHALADTGLTGAQAYANYGAETAPILARVGGSIVWRARFETTLIGPTDEVWDAMFIARYPTAHAFLAMVSDPAYQKAVVHRQAAVRTSRLIRSEGLTPLESFA</sequence>
<comment type="caution">
    <text evidence="2">The sequence shown here is derived from an EMBL/GenBank/DDBJ whole genome shotgun (WGS) entry which is preliminary data.</text>
</comment>
<dbReference type="RefSeq" id="WP_191075311.1">
    <property type="nucleotide sequence ID" value="NZ_JACTAG010000002.1"/>
</dbReference>
<keyword evidence="3" id="KW-1185">Reference proteome</keyword>
<dbReference type="PANTHER" id="PTHR40257:SF1">
    <property type="entry name" value="DUF1330 DOMAIN-CONTAINING PROTEIN"/>
    <property type="match status" value="1"/>
</dbReference>
<evidence type="ECO:0000313" key="3">
    <source>
        <dbReference type="Proteomes" id="UP000635142"/>
    </source>
</evidence>
<protein>
    <submittedName>
        <fullName evidence="2">DUF1330 domain-containing protein</fullName>
    </submittedName>
</protein>
<dbReference type="AlphaFoldDB" id="A0A927HGI4"/>
<dbReference type="Gene3D" id="3.30.70.100">
    <property type="match status" value="1"/>
</dbReference>
<name>A0A927HGI4_9RHOB</name>
<proteinExistence type="predicted"/>
<dbReference type="InterPro" id="IPR010753">
    <property type="entry name" value="DUF1330"/>
</dbReference>
<gene>
    <name evidence="2" type="ORF">H9Q16_10085</name>
</gene>
<dbReference type="SUPFAM" id="SSF54909">
    <property type="entry name" value="Dimeric alpha+beta barrel"/>
    <property type="match status" value="1"/>
</dbReference>
<dbReference type="PANTHER" id="PTHR40257">
    <property type="match status" value="1"/>
</dbReference>
<reference evidence="2" key="1">
    <citation type="submission" date="2020-08" db="EMBL/GenBank/DDBJ databases">
        <title>Sulfitobacter aestuariivivens sp. nov., isolated from a tidal flat.</title>
        <authorList>
            <person name="Park S."/>
            <person name="Yoon J.-H."/>
        </authorList>
    </citation>
    <scope>NUCLEOTIDE SEQUENCE</scope>
    <source>
        <strain evidence="2">TSTF-M16</strain>
    </source>
</reference>
<dbReference type="Proteomes" id="UP000635142">
    <property type="component" value="Unassembled WGS sequence"/>
</dbReference>
<evidence type="ECO:0000259" key="1">
    <source>
        <dbReference type="Pfam" id="PF07045"/>
    </source>
</evidence>
<evidence type="ECO:0000313" key="2">
    <source>
        <dbReference type="EMBL" id="MBD3664270.1"/>
    </source>
</evidence>
<feature type="domain" description="DUF1330" evidence="1">
    <location>
        <begin position="44"/>
        <end position="128"/>
    </location>
</feature>
<dbReference type="InterPro" id="IPR011008">
    <property type="entry name" value="Dimeric_a/b-barrel"/>
</dbReference>
<dbReference type="EMBL" id="JACTAG010000002">
    <property type="protein sequence ID" value="MBD3664270.1"/>
    <property type="molecule type" value="Genomic_DNA"/>
</dbReference>